<feature type="compositionally biased region" description="Low complexity" evidence="1">
    <location>
        <begin position="210"/>
        <end position="222"/>
    </location>
</feature>
<gene>
    <name evidence="2" type="ORF">KI387_031131</name>
</gene>
<feature type="region of interest" description="Disordered" evidence="1">
    <location>
        <begin position="210"/>
        <end position="229"/>
    </location>
</feature>
<dbReference type="AlphaFoldDB" id="A0AA38CMF4"/>
<evidence type="ECO:0000313" key="3">
    <source>
        <dbReference type="Proteomes" id="UP000824469"/>
    </source>
</evidence>
<dbReference type="PANTHER" id="PTHR47512:SF3">
    <property type="entry name" value="CHALCONE-FLAVONONE ISOMERASE FAMILY PROTEIN"/>
    <property type="match status" value="1"/>
</dbReference>
<feature type="compositionally biased region" description="Basic and acidic residues" evidence="1">
    <location>
        <begin position="146"/>
        <end position="157"/>
    </location>
</feature>
<reference evidence="2 3" key="1">
    <citation type="journal article" date="2021" name="Nat. Plants">
        <title>The Taxus genome provides insights into paclitaxel biosynthesis.</title>
        <authorList>
            <person name="Xiong X."/>
            <person name="Gou J."/>
            <person name="Liao Q."/>
            <person name="Li Y."/>
            <person name="Zhou Q."/>
            <person name="Bi G."/>
            <person name="Li C."/>
            <person name="Du R."/>
            <person name="Wang X."/>
            <person name="Sun T."/>
            <person name="Guo L."/>
            <person name="Liang H."/>
            <person name="Lu P."/>
            <person name="Wu Y."/>
            <person name="Zhang Z."/>
            <person name="Ro D.K."/>
            <person name="Shang Y."/>
            <person name="Huang S."/>
            <person name="Yan J."/>
        </authorList>
    </citation>
    <scope>NUCLEOTIDE SEQUENCE [LARGE SCALE GENOMIC DNA]</scope>
    <source>
        <strain evidence="2">Ta-2019</strain>
    </source>
</reference>
<feature type="region of interest" description="Disordered" evidence="1">
    <location>
        <begin position="1"/>
        <end position="34"/>
    </location>
</feature>
<feature type="compositionally biased region" description="Acidic residues" evidence="1">
    <location>
        <begin position="252"/>
        <end position="276"/>
    </location>
</feature>
<feature type="compositionally biased region" description="Polar residues" evidence="1">
    <location>
        <begin position="66"/>
        <end position="78"/>
    </location>
</feature>
<dbReference type="PANTHER" id="PTHR47512">
    <property type="entry name" value="EXPRESSED PROTEIN"/>
    <property type="match status" value="1"/>
</dbReference>
<sequence length="357" mass="38661">MEITYSETQMPGSQALGSQDSATNPGSVFVSDMNMSSSGRQVLLDRTNDSLISGLSLERGDGTEAPASNTKGNPLSVPAQTSVTDEILLLYKAKTLVQRVDSSCIKPASNGYQSSPTRLLAPTPTNTPESVAPNSFPIANSSSLSKKSDQTIGRNEDLGSSPGPLSSVYLSETPYPEAIDTVELPKNVCSPEKPTTRTLLFESVEKDIETTVSSPSSIVSSEDSQRVRNMEDDNVSQWSVQVNFSSPGPEQQVEDQANETDEYDDEQEEGEAIEDEECEELCQGLNKISVHDNDSLPPFAGRHTRFVYNSDDEIETEEEVKSALRSPSVMHLRGMPTPRGKHLRFSEGDADSANASN</sequence>
<feature type="compositionally biased region" description="Polar residues" evidence="1">
    <location>
        <begin position="110"/>
        <end position="145"/>
    </location>
</feature>
<feature type="compositionally biased region" description="Polar residues" evidence="1">
    <location>
        <begin position="1"/>
        <end position="26"/>
    </location>
</feature>
<evidence type="ECO:0000256" key="1">
    <source>
        <dbReference type="SAM" id="MobiDB-lite"/>
    </source>
</evidence>
<feature type="region of interest" description="Disordered" evidence="1">
    <location>
        <begin position="320"/>
        <end position="357"/>
    </location>
</feature>
<evidence type="ECO:0000313" key="2">
    <source>
        <dbReference type="EMBL" id="KAH9299449.1"/>
    </source>
</evidence>
<comment type="caution">
    <text evidence="2">The sequence shown here is derived from an EMBL/GenBank/DDBJ whole genome shotgun (WGS) entry which is preliminary data.</text>
</comment>
<feature type="region of interest" description="Disordered" evidence="1">
    <location>
        <begin position="105"/>
        <end position="170"/>
    </location>
</feature>
<name>A0AA38CMF4_TAXCH</name>
<protein>
    <submittedName>
        <fullName evidence="2">Uncharacterized protein</fullName>
    </submittedName>
</protein>
<accession>A0AA38CMF4</accession>
<feature type="region of interest" description="Disordered" evidence="1">
    <location>
        <begin position="241"/>
        <end position="276"/>
    </location>
</feature>
<proteinExistence type="predicted"/>
<feature type="region of interest" description="Disordered" evidence="1">
    <location>
        <begin position="54"/>
        <end position="78"/>
    </location>
</feature>
<dbReference type="OMA" id="TMTVPCV"/>
<dbReference type="EMBL" id="JAHRHJ020000010">
    <property type="protein sequence ID" value="KAH9299449.1"/>
    <property type="molecule type" value="Genomic_DNA"/>
</dbReference>
<keyword evidence="3" id="KW-1185">Reference proteome</keyword>
<dbReference type="Proteomes" id="UP000824469">
    <property type="component" value="Unassembled WGS sequence"/>
</dbReference>
<organism evidence="2 3">
    <name type="scientific">Taxus chinensis</name>
    <name type="common">Chinese yew</name>
    <name type="synonym">Taxus wallichiana var. chinensis</name>
    <dbReference type="NCBI Taxonomy" id="29808"/>
    <lineage>
        <taxon>Eukaryota</taxon>
        <taxon>Viridiplantae</taxon>
        <taxon>Streptophyta</taxon>
        <taxon>Embryophyta</taxon>
        <taxon>Tracheophyta</taxon>
        <taxon>Spermatophyta</taxon>
        <taxon>Pinopsida</taxon>
        <taxon>Pinidae</taxon>
        <taxon>Conifers II</taxon>
        <taxon>Cupressales</taxon>
        <taxon>Taxaceae</taxon>
        <taxon>Taxus</taxon>
    </lineage>
</organism>